<evidence type="ECO:0000313" key="1">
    <source>
        <dbReference type="EMBL" id="MPL67863.1"/>
    </source>
</evidence>
<accession>A0A644TLP8</accession>
<dbReference type="EMBL" id="VSSQ01000039">
    <property type="protein sequence ID" value="MPL67863.1"/>
    <property type="molecule type" value="Genomic_DNA"/>
</dbReference>
<dbReference type="Pfam" id="PF11553">
    <property type="entry name" value="DUF3231"/>
    <property type="match status" value="1"/>
</dbReference>
<name>A0A644TLP8_9ZZZZ</name>
<dbReference type="InterPro" id="IPR012347">
    <property type="entry name" value="Ferritin-like"/>
</dbReference>
<dbReference type="Gene3D" id="1.20.1260.10">
    <property type="match status" value="1"/>
</dbReference>
<evidence type="ECO:0008006" key="2">
    <source>
        <dbReference type="Google" id="ProtNLM"/>
    </source>
</evidence>
<sequence length="179" mass="20267">MTILEKVTSEARGMMNMAFDKEPLNYLEASGLYSMVAQGRYNVTVLEIMYNHAQDPELKDLIAEAMDDHTKGLLKEAEKMLNSSDGALPSLEFSKRTLHDRPLDIPMDARMTDAEISIGLGTMAKASQMALLAAMHQSYQPSVALIYRRKLDQGLDWDYRLLQLMLNRGWLPHLGKIKH</sequence>
<organism evidence="1">
    <name type="scientific">bioreactor metagenome</name>
    <dbReference type="NCBI Taxonomy" id="1076179"/>
    <lineage>
        <taxon>unclassified sequences</taxon>
        <taxon>metagenomes</taxon>
        <taxon>ecological metagenomes</taxon>
    </lineage>
</organism>
<protein>
    <recommendedName>
        <fullName evidence="2">DUF3231 family protein</fullName>
    </recommendedName>
</protein>
<dbReference type="AlphaFoldDB" id="A0A644TLP8"/>
<comment type="caution">
    <text evidence="1">The sequence shown here is derived from an EMBL/GenBank/DDBJ whole genome shotgun (WGS) entry which is preliminary data.</text>
</comment>
<proteinExistence type="predicted"/>
<reference evidence="1" key="1">
    <citation type="submission" date="2019-08" db="EMBL/GenBank/DDBJ databases">
        <authorList>
            <person name="Kucharzyk K."/>
            <person name="Murdoch R.W."/>
            <person name="Higgins S."/>
            <person name="Loffler F."/>
        </authorList>
    </citation>
    <scope>NUCLEOTIDE SEQUENCE</scope>
</reference>
<dbReference type="InterPro" id="IPR021617">
    <property type="entry name" value="DUF3231"/>
</dbReference>
<gene>
    <name evidence="1" type="ORF">SDC9_13566</name>
</gene>